<feature type="compositionally biased region" description="Low complexity" evidence="4">
    <location>
        <begin position="209"/>
        <end position="218"/>
    </location>
</feature>
<evidence type="ECO:0000256" key="1">
    <source>
        <dbReference type="ARBA" id="ARBA00009861"/>
    </source>
</evidence>
<dbReference type="OrthoDB" id="671439at2759"/>
<evidence type="ECO:0000256" key="2">
    <source>
        <dbReference type="ARBA" id="ARBA00022679"/>
    </source>
</evidence>
<dbReference type="GO" id="GO:0016747">
    <property type="term" value="F:acyltransferase activity, transferring groups other than amino-acyl groups"/>
    <property type="evidence" value="ECO:0007669"/>
    <property type="project" value="TreeGrafter"/>
</dbReference>
<dbReference type="AlphaFoldDB" id="A0A7J7N5T6"/>
<keyword evidence="2" id="KW-0808">Transferase</keyword>
<dbReference type="InterPro" id="IPR023213">
    <property type="entry name" value="CAT-like_dom_sf"/>
</dbReference>
<evidence type="ECO:0000313" key="5">
    <source>
        <dbReference type="EMBL" id="KAF6162463.1"/>
    </source>
</evidence>
<dbReference type="InterPro" id="IPR050317">
    <property type="entry name" value="Plant_Fungal_Acyltransferase"/>
</dbReference>
<evidence type="ECO:0000256" key="3">
    <source>
        <dbReference type="ARBA" id="ARBA00023315"/>
    </source>
</evidence>
<keyword evidence="3" id="KW-0012">Acyltransferase</keyword>
<dbReference type="Proteomes" id="UP000541444">
    <property type="component" value="Unassembled WGS sequence"/>
</dbReference>
<gene>
    <name evidence="5" type="ORF">GIB67_026301</name>
</gene>
<feature type="region of interest" description="Disordered" evidence="4">
    <location>
        <begin position="193"/>
        <end position="223"/>
    </location>
</feature>
<protein>
    <submittedName>
        <fullName evidence="5">Uncharacterized protein</fullName>
    </submittedName>
</protein>
<dbReference type="PANTHER" id="PTHR31642:SF138">
    <property type="entry name" value="PUTRESCINE HYDROXYCINNAMOYLTRANSFERASE 1"/>
    <property type="match status" value="1"/>
</dbReference>
<comment type="similarity">
    <text evidence="1">Belongs to the plant acyltransferase family.</text>
</comment>
<proteinExistence type="inferred from homology"/>
<sequence>MNISVRKSSVVRPAEETPNPVLWTSNVDQLFKFLIPSVYFYKSNGSCNFFDADVLKSALSDALVSFYPIAGRLQKDQNGRFEINCNGAGVLFLEAETETCLDDLGDFAPREEFKKLIPKVDNTSDITAYPLLVLQVTYFKCGGVCLGVGMEHTVADGASGTHFINSWSEIARGLDITMPPFIDRTLLRSRDPPTPSFPHFEHHPPPTIRSSLHSLEPESSPRPPSVAIYKLTTHQVNLLKAKCKDGPDRVGFSSFAAIGAHVWRCASKARGLQFDQESKVSIIIDGRARLQPPLPAGYLGNAVFHVTPMAVSGDILTKPLSYTAKKIQDPLVQANDKYLKSAIDFLELQSDKHALKRGPQTFMSPNLGLTSWVRMPIHDADFGWGRPIFMGPGTILYEGLVYILPSPTKDGTLSVAVSMQPGHMGLFKKFFYDI</sequence>
<dbReference type="Pfam" id="PF02458">
    <property type="entry name" value="Transferase"/>
    <property type="match status" value="1"/>
</dbReference>
<name>A0A7J7N5T6_9MAGN</name>
<dbReference type="PANTHER" id="PTHR31642">
    <property type="entry name" value="TRICHOTHECENE 3-O-ACETYLTRANSFERASE"/>
    <property type="match status" value="1"/>
</dbReference>
<dbReference type="FunFam" id="3.30.559.10:FF:000015">
    <property type="entry name" value="Spermidine hydroxycinnamoyl transferase"/>
    <property type="match status" value="1"/>
</dbReference>
<evidence type="ECO:0000313" key="6">
    <source>
        <dbReference type="Proteomes" id="UP000541444"/>
    </source>
</evidence>
<dbReference type="Gene3D" id="3.30.559.10">
    <property type="entry name" value="Chloramphenicol acetyltransferase-like domain"/>
    <property type="match status" value="2"/>
</dbReference>
<evidence type="ECO:0000256" key="4">
    <source>
        <dbReference type="SAM" id="MobiDB-lite"/>
    </source>
</evidence>
<accession>A0A7J7N5T6</accession>
<organism evidence="5 6">
    <name type="scientific">Kingdonia uniflora</name>
    <dbReference type="NCBI Taxonomy" id="39325"/>
    <lineage>
        <taxon>Eukaryota</taxon>
        <taxon>Viridiplantae</taxon>
        <taxon>Streptophyta</taxon>
        <taxon>Embryophyta</taxon>
        <taxon>Tracheophyta</taxon>
        <taxon>Spermatophyta</taxon>
        <taxon>Magnoliopsida</taxon>
        <taxon>Ranunculales</taxon>
        <taxon>Circaeasteraceae</taxon>
        <taxon>Kingdonia</taxon>
    </lineage>
</organism>
<dbReference type="FunFam" id="3.30.559.10:FF:000008">
    <property type="entry name" value="Tryptamine hydroxycinnamoyl transferase"/>
    <property type="match status" value="1"/>
</dbReference>
<dbReference type="EMBL" id="JACGCM010001026">
    <property type="protein sequence ID" value="KAF6162463.1"/>
    <property type="molecule type" value="Genomic_DNA"/>
</dbReference>
<comment type="caution">
    <text evidence="5">The sequence shown here is derived from an EMBL/GenBank/DDBJ whole genome shotgun (WGS) entry which is preliminary data.</text>
</comment>
<keyword evidence="6" id="KW-1185">Reference proteome</keyword>
<reference evidence="5 6" key="1">
    <citation type="journal article" date="2020" name="IScience">
        <title>Genome Sequencing of the Endangered Kingdonia uniflora (Circaeasteraceae, Ranunculales) Reveals Potential Mechanisms of Evolutionary Specialization.</title>
        <authorList>
            <person name="Sun Y."/>
            <person name="Deng T."/>
            <person name="Zhang A."/>
            <person name="Moore M.J."/>
            <person name="Landis J.B."/>
            <person name="Lin N."/>
            <person name="Zhang H."/>
            <person name="Zhang X."/>
            <person name="Huang J."/>
            <person name="Zhang X."/>
            <person name="Sun H."/>
            <person name="Wang H."/>
        </authorList>
    </citation>
    <scope>NUCLEOTIDE SEQUENCE [LARGE SCALE GENOMIC DNA]</scope>
    <source>
        <strain evidence="5">TB1705</strain>
        <tissue evidence="5">Leaf</tissue>
    </source>
</reference>